<proteinExistence type="predicted"/>
<dbReference type="SUPFAM" id="SSF103473">
    <property type="entry name" value="MFS general substrate transporter"/>
    <property type="match status" value="1"/>
</dbReference>
<evidence type="ECO:0000259" key="9">
    <source>
        <dbReference type="PROSITE" id="PS50850"/>
    </source>
</evidence>
<feature type="transmembrane region" description="Helical" evidence="8">
    <location>
        <begin position="370"/>
        <end position="390"/>
    </location>
</feature>
<dbReference type="Gene3D" id="1.20.1250.20">
    <property type="entry name" value="MFS general substrate transporter like domains"/>
    <property type="match status" value="1"/>
</dbReference>
<feature type="transmembrane region" description="Helical" evidence="8">
    <location>
        <begin position="161"/>
        <end position="182"/>
    </location>
</feature>
<evidence type="ECO:0000256" key="1">
    <source>
        <dbReference type="ARBA" id="ARBA00004651"/>
    </source>
</evidence>
<keyword evidence="2" id="KW-0813">Transport</keyword>
<keyword evidence="4" id="KW-0762">Sugar transport</keyword>
<evidence type="ECO:0000256" key="6">
    <source>
        <dbReference type="ARBA" id="ARBA00022989"/>
    </source>
</evidence>
<evidence type="ECO:0000256" key="4">
    <source>
        <dbReference type="ARBA" id="ARBA00022597"/>
    </source>
</evidence>
<dbReference type="FunFam" id="1.20.1250.20:FF:000218">
    <property type="entry name" value="facilitated trehalose transporter Tret1"/>
    <property type="match status" value="1"/>
</dbReference>
<evidence type="ECO:0000256" key="8">
    <source>
        <dbReference type="SAM" id="Phobius"/>
    </source>
</evidence>
<feature type="transmembrane region" description="Helical" evidence="8">
    <location>
        <begin position="7"/>
        <end position="26"/>
    </location>
</feature>
<dbReference type="InterPro" id="IPR005828">
    <property type="entry name" value="MFS_sugar_transport-like"/>
</dbReference>
<evidence type="ECO:0000256" key="5">
    <source>
        <dbReference type="ARBA" id="ARBA00022692"/>
    </source>
</evidence>
<feature type="domain" description="Major facilitator superfamily (MFS) profile" evidence="9">
    <location>
        <begin position="1"/>
        <end position="457"/>
    </location>
</feature>
<evidence type="ECO:0000313" key="11">
    <source>
        <dbReference type="Proteomes" id="UP000653454"/>
    </source>
</evidence>
<dbReference type="InterPro" id="IPR050549">
    <property type="entry name" value="MFS_Trehalose_Transporter"/>
</dbReference>
<dbReference type="InterPro" id="IPR020846">
    <property type="entry name" value="MFS_dom"/>
</dbReference>
<organism evidence="10 11">
    <name type="scientific">Plutella xylostella</name>
    <name type="common">Diamondback moth</name>
    <name type="synonym">Plutella maculipennis</name>
    <dbReference type="NCBI Taxonomy" id="51655"/>
    <lineage>
        <taxon>Eukaryota</taxon>
        <taxon>Metazoa</taxon>
        <taxon>Ecdysozoa</taxon>
        <taxon>Arthropoda</taxon>
        <taxon>Hexapoda</taxon>
        <taxon>Insecta</taxon>
        <taxon>Pterygota</taxon>
        <taxon>Neoptera</taxon>
        <taxon>Endopterygota</taxon>
        <taxon>Lepidoptera</taxon>
        <taxon>Glossata</taxon>
        <taxon>Ditrysia</taxon>
        <taxon>Yponomeutoidea</taxon>
        <taxon>Plutellidae</taxon>
        <taxon>Plutella</taxon>
    </lineage>
</organism>
<feature type="transmembrane region" description="Helical" evidence="8">
    <location>
        <begin position="402"/>
        <end position="422"/>
    </location>
</feature>
<dbReference type="EMBL" id="CAJHNJ030000045">
    <property type="protein sequence ID" value="CAG9131544.1"/>
    <property type="molecule type" value="Genomic_DNA"/>
</dbReference>
<feature type="transmembrane region" description="Helical" evidence="8">
    <location>
        <begin position="136"/>
        <end position="155"/>
    </location>
</feature>
<sequence>MAVLLQVISSIIICYLCMSLGLMFTWPSSTLQLFESQNTTLTRPMGSTELALFSSLSSIGAMIVTPVAAYLMDTIGRKKTALVLSMASTLSWTLIAASNQVELVLTAIFISGMGGAVFLVVPVYIGEICQESIRGAMMSCSIVFAAGGMLVSYILGGYCEYHVMIYASLSVCVSGAALLLLLKESPTFLMQKGFEAEAIRSIAFYRSADPDSKEVLNEINAIRRAINPDLEESVSEEEQKLNKDEKVETKVQAPKEKLSIIQFLRKSPSTRRALFVAVTVGVSAVFQGLIVVQVYAMPLFSEAIPTMSATVCSIIFALVTILSALGSAYLSETAGRKALMVYSCMASGLCCLTLGSQIQLHWAPHALTAVLIYAFCVFYTLGAGTIPFVIAAEVFLPEIKSFVSMLCIELNWLCSFIILFIFNPLVEAIGLGPVFYLFATICFCSSLFCIFFLPETKGLTVDAIQLLFLDSKKKNSRV</sequence>
<dbReference type="PANTHER" id="PTHR48021">
    <property type="match status" value="1"/>
</dbReference>
<keyword evidence="5 8" id="KW-0812">Transmembrane</keyword>
<protein>
    <submittedName>
        <fullName evidence="10">(diamondback moth) hypothetical protein</fullName>
    </submittedName>
</protein>
<accession>A0A8S4FWL0</accession>
<comment type="caution">
    <text evidence="10">The sequence shown here is derived from an EMBL/GenBank/DDBJ whole genome shotgun (WGS) entry which is preliminary data.</text>
</comment>
<evidence type="ECO:0000256" key="3">
    <source>
        <dbReference type="ARBA" id="ARBA00022475"/>
    </source>
</evidence>
<feature type="transmembrane region" description="Helical" evidence="8">
    <location>
        <begin position="308"/>
        <end position="330"/>
    </location>
</feature>
<feature type="transmembrane region" description="Helical" evidence="8">
    <location>
        <begin position="103"/>
        <end position="124"/>
    </location>
</feature>
<dbReference type="Proteomes" id="UP000653454">
    <property type="component" value="Unassembled WGS sequence"/>
</dbReference>
<dbReference type="PANTHER" id="PTHR48021:SF33">
    <property type="entry name" value="AT22075P-RELATED"/>
    <property type="match status" value="1"/>
</dbReference>
<name>A0A8S4FWL0_PLUXY</name>
<evidence type="ECO:0000313" key="10">
    <source>
        <dbReference type="EMBL" id="CAG9131544.1"/>
    </source>
</evidence>
<reference evidence="10" key="1">
    <citation type="submission" date="2020-11" db="EMBL/GenBank/DDBJ databases">
        <authorList>
            <person name="Whiteford S."/>
        </authorList>
    </citation>
    <scope>NUCLEOTIDE SEQUENCE</scope>
</reference>
<evidence type="ECO:0000256" key="2">
    <source>
        <dbReference type="ARBA" id="ARBA00022448"/>
    </source>
</evidence>
<feature type="transmembrane region" description="Helical" evidence="8">
    <location>
        <begin position="80"/>
        <end position="97"/>
    </location>
</feature>
<dbReference type="GO" id="GO:0022857">
    <property type="term" value="F:transmembrane transporter activity"/>
    <property type="evidence" value="ECO:0007669"/>
    <property type="project" value="InterPro"/>
</dbReference>
<feature type="transmembrane region" description="Helical" evidence="8">
    <location>
        <begin position="50"/>
        <end position="71"/>
    </location>
</feature>
<gene>
    <name evidence="10" type="ORF">PLXY2_LOCUS10369</name>
</gene>
<dbReference type="InterPro" id="IPR036259">
    <property type="entry name" value="MFS_trans_sf"/>
</dbReference>
<keyword evidence="11" id="KW-1185">Reference proteome</keyword>
<keyword evidence="3" id="KW-1003">Cell membrane</keyword>
<feature type="transmembrane region" description="Helical" evidence="8">
    <location>
        <begin position="434"/>
        <end position="453"/>
    </location>
</feature>
<keyword evidence="6 8" id="KW-1133">Transmembrane helix</keyword>
<feature type="transmembrane region" description="Helical" evidence="8">
    <location>
        <begin position="339"/>
        <end position="358"/>
    </location>
</feature>
<keyword evidence="7 8" id="KW-0472">Membrane</keyword>
<dbReference type="AlphaFoldDB" id="A0A8S4FWL0"/>
<dbReference type="GO" id="GO:0005886">
    <property type="term" value="C:plasma membrane"/>
    <property type="evidence" value="ECO:0007669"/>
    <property type="project" value="UniProtKB-SubCell"/>
</dbReference>
<evidence type="ECO:0000256" key="7">
    <source>
        <dbReference type="ARBA" id="ARBA00023136"/>
    </source>
</evidence>
<comment type="subcellular location">
    <subcellularLocation>
        <location evidence="1">Cell membrane</location>
        <topology evidence="1">Multi-pass membrane protein</topology>
    </subcellularLocation>
</comment>
<dbReference type="PROSITE" id="PS50850">
    <property type="entry name" value="MFS"/>
    <property type="match status" value="1"/>
</dbReference>
<dbReference type="Pfam" id="PF00083">
    <property type="entry name" value="Sugar_tr"/>
    <property type="match status" value="1"/>
</dbReference>
<feature type="transmembrane region" description="Helical" evidence="8">
    <location>
        <begin position="273"/>
        <end position="296"/>
    </location>
</feature>